<reference evidence="3 4" key="1">
    <citation type="submission" date="2019-01" db="EMBL/GenBank/DDBJ databases">
        <title>Agromyces.</title>
        <authorList>
            <person name="Li J."/>
        </authorList>
    </citation>
    <scope>NUCLEOTIDE SEQUENCE [LARGE SCALE GENOMIC DNA]</scope>
    <source>
        <strain evidence="3 4">DSM 23870</strain>
    </source>
</reference>
<keyword evidence="1" id="KW-0472">Membrane</keyword>
<evidence type="ECO:0000313" key="3">
    <source>
        <dbReference type="EMBL" id="RXZ85626.1"/>
    </source>
</evidence>
<dbReference type="RefSeq" id="WP_129176286.1">
    <property type="nucleotide sequence ID" value="NZ_JACCBI010000001.1"/>
</dbReference>
<protein>
    <submittedName>
        <fullName evidence="2">Energy-coupling factor transport system substrate-specific component</fullName>
    </submittedName>
</protein>
<dbReference type="InterPro" id="IPR017195">
    <property type="entry name" value="ABC_thiamin-permease_prd"/>
</dbReference>
<dbReference type="AlphaFoldDB" id="A0A4V1R220"/>
<name>A0A4V1R220_9MICO</name>
<evidence type="ECO:0000313" key="2">
    <source>
        <dbReference type="EMBL" id="NYD68321.1"/>
    </source>
</evidence>
<accession>A0A4V1R220</accession>
<feature type="transmembrane region" description="Helical" evidence="1">
    <location>
        <begin position="40"/>
        <end position="58"/>
    </location>
</feature>
<keyword evidence="4" id="KW-1185">Reference proteome</keyword>
<keyword evidence="1" id="KW-1133">Transmembrane helix</keyword>
<dbReference type="OrthoDB" id="3292509at2"/>
<organism evidence="3 4">
    <name type="scientific">Agromyces atrinae</name>
    <dbReference type="NCBI Taxonomy" id="592376"/>
    <lineage>
        <taxon>Bacteria</taxon>
        <taxon>Bacillati</taxon>
        <taxon>Actinomycetota</taxon>
        <taxon>Actinomycetes</taxon>
        <taxon>Micrococcales</taxon>
        <taxon>Microbacteriaceae</taxon>
        <taxon>Agromyces</taxon>
    </lineage>
</organism>
<gene>
    <name evidence="2" type="ORF">BJ972_002840</name>
    <name evidence="3" type="ORF">ESP50_14115</name>
</gene>
<feature type="transmembrane region" description="Helical" evidence="1">
    <location>
        <begin position="112"/>
        <end position="132"/>
    </location>
</feature>
<feature type="transmembrane region" description="Helical" evidence="1">
    <location>
        <begin position="144"/>
        <end position="164"/>
    </location>
</feature>
<dbReference type="EMBL" id="JACCBI010000001">
    <property type="protein sequence ID" value="NYD68321.1"/>
    <property type="molecule type" value="Genomic_DNA"/>
</dbReference>
<evidence type="ECO:0000313" key="4">
    <source>
        <dbReference type="Proteomes" id="UP000292686"/>
    </source>
</evidence>
<dbReference type="Pfam" id="PF09819">
    <property type="entry name" value="ABC_cobalt"/>
    <property type="match status" value="1"/>
</dbReference>
<dbReference type="EMBL" id="SDPM01000008">
    <property type="protein sequence ID" value="RXZ85626.1"/>
    <property type="molecule type" value="Genomic_DNA"/>
</dbReference>
<feature type="transmembrane region" description="Helical" evidence="1">
    <location>
        <begin position="63"/>
        <end position="81"/>
    </location>
</feature>
<sequence length="193" mass="20470">MKTTTRMLLTCAAIGAAGGVLLIPANNIAAAISVVMPLAYAAMTGIWLIPFVFVLALLRRPGVAILAALFASVITSFTTVYGASSLLTNLMIAIALEIPFAISLYRYWRAWVFYVGAAVFGLLYSFTAMAALGVDAWSVPMQATFVLVIIASEIAATWLGLLLARRVERTGVVRGLARPRAARPARPAKVPAA</sequence>
<proteinExistence type="predicted"/>
<dbReference type="Proteomes" id="UP000581087">
    <property type="component" value="Unassembled WGS sequence"/>
</dbReference>
<evidence type="ECO:0000256" key="1">
    <source>
        <dbReference type="SAM" id="Phobius"/>
    </source>
</evidence>
<dbReference type="Proteomes" id="UP000292686">
    <property type="component" value="Unassembled WGS sequence"/>
</dbReference>
<keyword evidence="1" id="KW-0812">Transmembrane</keyword>
<evidence type="ECO:0000313" key="5">
    <source>
        <dbReference type="Proteomes" id="UP000581087"/>
    </source>
</evidence>
<feature type="transmembrane region" description="Helical" evidence="1">
    <location>
        <begin position="87"/>
        <end position="105"/>
    </location>
</feature>
<reference evidence="2 5" key="2">
    <citation type="submission" date="2020-07" db="EMBL/GenBank/DDBJ databases">
        <title>Sequencing the genomes of 1000 actinobacteria strains.</title>
        <authorList>
            <person name="Klenk H.-P."/>
        </authorList>
    </citation>
    <scope>NUCLEOTIDE SEQUENCE [LARGE SCALE GENOMIC DNA]</scope>
    <source>
        <strain evidence="2 5">DSM 23870</strain>
    </source>
</reference>
<comment type="caution">
    <text evidence="3">The sequence shown here is derived from an EMBL/GenBank/DDBJ whole genome shotgun (WGS) entry which is preliminary data.</text>
</comment>